<proteinExistence type="predicted"/>
<gene>
    <name evidence="2" type="ORF">JKF63_00416</name>
</gene>
<feature type="compositionally biased region" description="Low complexity" evidence="1">
    <location>
        <begin position="660"/>
        <end position="674"/>
    </location>
</feature>
<organism evidence="2 3">
    <name type="scientific">Porcisia hertigi</name>
    <dbReference type="NCBI Taxonomy" id="2761500"/>
    <lineage>
        <taxon>Eukaryota</taxon>
        <taxon>Discoba</taxon>
        <taxon>Euglenozoa</taxon>
        <taxon>Kinetoplastea</taxon>
        <taxon>Metakinetoplastina</taxon>
        <taxon>Trypanosomatida</taxon>
        <taxon>Trypanosomatidae</taxon>
        <taxon>Leishmaniinae</taxon>
        <taxon>Porcisia</taxon>
    </lineage>
</organism>
<name>A0A836KX23_9TRYP</name>
<dbReference type="Proteomes" id="UP000674318">
    <property type="component" value="Unassembled WGS sequence"/>
</dbReference>
<feature type="compositionally biased region" description="Low complexity" evidence="1">
    <location>
        <begin position="596"/>
        <end position="605"/>
    </location>
</feature>
<dbReference type="AlphaFoldDB" id="A0A836KX23"/>
<protein>
    <submittedName>
        <fullName evidence="2">Uncharacterized protein</fullName>
    </submittedName>
</protein>
<feature type="compositionally biased region" description="Polar residues" evidence="1">
    <location>
        <begin position="48"/>
        <end position="67"/>
    </location>
</feature>
<dbReference type="RefSeq" id="XP_067752624.1">
    <property type="nucleotide sequence ID" value="XM_067896467.1"/>
</dbReference>
<feature type="region of interest" description="Disordered" evidence="1">
    <location>
        <begin position="394"/>
        <end position="724"/>
    </location>
</feature>
<evidence type="ECO:0000313" key="3">
    <source>
        <dbReference type="Proteomes" id="UP000674318"/>
    </source>
</evidence>
<reference evidence="2 3" key="1">
    <citation type="submission" date="2021-02" db="EMBL/GenBank/DDBJ databases">
        <title>Porcisia hertigi Genome sequencing and assembly.</title>
        <authorList>
            <person name="Almutairi H."/>
            <person name="Gatherer D."/>
        </authorList>
    </citation>
    <scope>NUCLEOTIDE SEQUENCE [LARGE SCALE GENOMIC DNA]</scope>
    <source>
        <strain evidence="2 3">C119</strain>
    </source>
</reference>
<comment type="caution">
    <text evidence="2">The sequence shown here is derived from an EMBL/GenBank/DDBJ whole genome shotgun (WGS) entry which is preliminary data.</text>
</comment>
<keyword evidence="3" id="KW-1185">Reference proteome</keyword>
<feature type="compositionally biased region" description="Low complexity" evidence="1">
    <location>
        <begin position="402"/>
        <end position="411"/>
    </location>
</feature>
<sequence length="788" mass="79236">MHRDRIRVRPAGGVGPLSGTNSVSHLGLGSLDGSSSDRGAAALRRSESSFVTPSGQGWNAQSLSSESNADRSGEIWRYTRRIANLAYCTVGGIFKGICTISDGKAKTFQDSCASAKAIASPATPPNAHAMYAETPPHDYSAAGQLSEETHKADTIELRQPRHDKLQYQVPQPHRPITGSARQIPEPPLVHPVVQETPQCYITVNQYFTAPERSIYPVVSAHSDQAAMYRGAHSSQSRASLLTAPSPLPSLQKRPRLAISSAAAAVSRVRKAPKVAPETDASQTSLSNAPSAIPLGSQDNSLTVPIASLGTTRLFDNTKLSLNDDAQVSAKFSTPSPVDAPTAKAPLLGVKMAATAATAVSNNFIFGAKSTGGAPARSVPAAPAFGAPKTNPFVKAGPPAVIPDDGGFAPGADSDDDDKGTKSTAESTAPAKASFSFGPSGSKPTFGATPLPSTGAPVNPFSFSAKPVEAAPARSVPAAPAFGAPKTNSFVKAGPPAVIPDDGGFAPGADSDDDDKGTKSTAESTAPAKASFSFGPSGSKPTFGATPLPSTGAPVNPFSFSAKPVEAAPARSVPAAPAFGAPKTNPFVKAGPPAVIPDDGGFAPGADSDDDDKGTKSTAESTAPAKASFSFGPSGSKPTFGATPLPSTGAPVNPFSFSAKPVEAAPARSVPAAPAFGAPKTNPFVKAGPPAVIPDDGGFAPGADSDDDDKGKTEGAPSGVGNGAFSFNLSASNTKSSFGSGVAFGGSATVGTGGGASGTVASPFSFSNPTSTESFGASSSSGFRFPTSK</sequence>
<dbReference type="GeneID" id="94286544"/>
<evidence type="ECO:0000256" key="1">
    <source>
        <dbReference type="SAM" id="MobiDB-lite"/>
    </source>
</evidence>
<feature type="compositionally biased region" description="Low complexity" evidence="1">
    <location>
        <begin position="563"/>
        <end position="577"/>
    </location>
</feature>
<feature type="compositionally biased region" description="Low complexity" evidence="1">
    <location>
        <begin position="499"/>
        <end position="508"/>
    </location>
</feature>
<dbReference type="OrthoDB" id="265243at2759"/>
<feature type="region of interest" description="Disordered" evidence="1">
    <location>
        <begin position="1"/>
        <end position="20"/>
    </location>
</feature>
<feature type="region of interest" description="Disordered" evidence="1">
    <location>
        <begin position="741"/>
        <end position="788"/>
    </location>
</feature>
<feature type="region of interest" description="Disordered" evidence="1">
    <location>
        <begin position="37"/>
        <end position="70"/>
    </location>
</feature>
<feature type="region of interest" description="Disordered" evidence="1">
    <location>
        <begin position="273"/>
        <end position="292"/>
    </location>
</feature>
<feature type="compositionally biased region" description="Low complexity" evidence="1">
    <location>
        <begin position="466"/>
        <end position="480"/>
    </location>
</feature>
<evidence type="ECO:0000313" key="2">
    <source>
        <dbReference type="EMBL" id="KAG5490296.1"/>
    </source>
</evidence>
<feature type="compositionally biased region" description="Low complexity" evidence="1">
    <location>
        <begin position="769"/>
        <end position="782"/>
    </location>
</feature>
<dbReference type="EMBL" id="JAFJZO010000036">
    <property type="protein sequence ID" value="KAG5490296.1"/>
    <property type="molecule type" value="Genomic_DNA"/>
</dbReference>
<accession>A0A836KX23</accession>
<dbReference type="KEGG" id="phet:94286544"/>
<feature type="compositionally biased region" description="Polar residues" evidence="1">
    <location>
        <begin position="279"/>
        <end position="289"/>
    </location>
</feature>